<comment type="caution">
    <text evidence="10">The sequence shown here is derived from an EMBL/GenBank/DDBJ whole genome shotgun (WGS) entry which is preliminary data.</text>
</comment>
<dbReference type="InterPro" id="IPR011047">
    <property type="entry name" value="Quinoprotein_ADH-like_sf"/>
</dbReference>
<dbReference type="GeneID" id="98115828"/>
<feature type="repeat" description="WD" evidence="8">
    <location>
        <begin position="286"/>
        <end position="327"/>
    </location>
</feature>
<name>A0ABR4MMY0_9PEZI</name>
<dbReference type="InterPro" id="IPR015943">
    <property type="entry name" value="WD40/YVTN_repeat-like_dom_sf"/>
</dbReference>
<dbReference type="Gene3D" id="2.130.10.10">
    <property type="entry name" value="YVTN repeat-like/Quinoprotein amine dehydrogenase"/>
    <property type="match status" value="1"/>
</dbReference>
<dbReference type="InterPro" id="IPR002671">
    <property type="entry name" value="Ribosomal_eL22"/>
</dbReference>
<dbReference type="SMART" id="SM00320">
    <property type="entry name" value="WD40"/>
    <property type="match status" value="4"/>
</dbReference>
<keyword evidence="6" id="KW-0234">DNA repair</keyword>
<dbReference type="PROSITE" id="PS50082">
    <property type="entry name" value="WD_REPEATS_2"/>
    <property type="match status" value="4"/>
</dbReference>
<dbReference type="SUPFAM" id="SSF50978">
    <property type="entry name" value="WD40 repeat-like"/>
    <property type="match status" value="1"/>
</dbReference>
<dbReference type="InterPro" id="IPR042238">
    <property type="entry name" value="Rad28/ERCC8/Ckn1/ATCSA-1"/>
</dbReference>
<dbReference type="InterPro" id="IPR036322">
    <property type="entry name" value="WD40_repeat_dom_sf"/>
</dbReference>
<dbReference type="Gene3D" id="3.30.1360.210">
    <property type="match status" value="1"/>
</dbReference>
<protein>
    <submittedName>
        <fullName evidence="10">Uncharacterized protein</fullName>
    </submittedName>
</protein>
<accession>A0ABR4MMY0</accession>
<feature type="repeat" description="WD" evidence="8">
    <location>
        <begin position="210"/>
        <end position="243"/>
    </location>
</feature>
<dbReference type="InterPro" id="IPR038526">
    <property type="entry name" value="Ribosomal_eL22_sf"/>
</dbReference>
<dbReference type="PRINTS" id="PR00320">
    <property type="entry name" value="GPROTEINBRPT"/>
</dbReference>
<keyword evidence="2 8" id="KW-0853">WD repeat</keyword>
<evidence type="ECO:0000256" key="3">
    <source>
        <dbReference type="ARBA" id="ARBA00022737"/>
    </source>
</evidence>
<evidence type="ECO:0000256" key="6">
    <source>
        <dbReference type="ARBA" id="ARBA00023204"/>
    </source>
</evidence>
<dbReference type="InterPro" id="IPR020472">
    <property type="entry name" value="WD40_PAC1"/>
</dbReference>
<dbReference type="EMBL" id="JABSNW010000002">
    <property type="protein sequence ID" value="KAL2889653.1"/>
    <property type="molecule type" value="Genomic_DNA"/>
</dbReference>
<dbReference type="PROSITE" id="PS50294">
    <property type="entry name" value="WD_REPEATS_REGION"/>
    <property type="match status" value="3"/>
</dbReference>
<feature type="repeat" description="WD" evidence="8">
    <location>
        <begin position="123"/>
        <end position="165"/>
    </location>
</feature>
<dbReference type="PROSITE" id="PS00678">
    <property type="entry name" value="WD_REPEATS_1"/>
    <property type="match status" value="1"/>
</dbReference>
<dbReference type="SUPFAM" id="SSF50998">
    <property type="entry name" value="Quinoprotein alcohol dehydrogenase-like"/>
    <property type="match status" value="1"/>
</dbReference>
<keyword evidence="3" id="KW-0677">Repeat</keyword>
<dbReference type="InterPro" id="IPR001680">
    <property type="entry name" value="WD40_rpt"/>
</dbReference>
<dbReference type="PANTHER" id="PTHR46202:SF1">
    <property type="entry name" value="DNA EXCISION REPAIR PROTEIN ERCC-8"/>
    <property type="match status" value="1"/>
</dbReference>
<keyword evidence="7" id="KW-0687">Ribonucleoprotein</keyword>
<dbReference type="Pfam" id="PF01776">
    <property type="entry name" value="Ribosomal_L22e"/>
    <property type="match status" value="1"/>
</dbReference>
<evidence type="ECO:0000256" key="2">
    <source>
        <dbReference type="ARBA" id="ARBA00022574"/>
    </source>
</evidence>
<dbReference type="RefSeq" id="XP_070860833.1">
    <property type="nucleotide sequence ID" value="XM_071006443.1"/>
</dbReference>
<organism evidence="10 11">
    <name type="scientific">Ceratocystis lukuohia</name>
    <dbReference type="NCBI Taxonomy" id="2019550"/>
    <lineage>
        <taxon>Eukaryota</taxon>
        <taxon>Fungi</taxon>
        <taxon>Dikarya</taxon>
        <taxon>Ascomycota</taxon>
        <taxon>Pezizomycotina</taxon>
        <taxon>Sordariomycetes</taxon>
        <taxon>Hypocreomycetidae</taxon>
        <taxon>Microascales</taxon>
        <taxon>Ceratocystidaceae</taxon>
        <taxon>Ceratocystis</taxon>
    </lineage>
</organism>
<evidence type="ECO:0000256" key="1">
    <source>
        <dbReference type="ARBA" id="ARBA00007817"/>
    </source>
</evidence>
<evidence type="ECO:0000313" key="11">
    <source>
        <dbReference type="Proteomes" id="UP001610728"/>
    </source>
</evidence>
<evidence type="ECO:0000256" key="8">
    <source>
        <dbReference type="PROSITE-ProRule" id="PRU00221"/>
    </source>
</evidence>
<comment type="similarity">
    <text evidence="1">Belongs to the eukaryotic ribosomal protein eL22 family.</text>
</comment>
<reference evidence="10 11" key="1">
    <citation type="submission" date="2020-05" db="EMBL/GenBank/DDBJ databases">
        <title>Ceratocystis lukuohia genome.</title>
        <authorList>
            <person name="Harrington T.C."/>
            <person name="Kim K."/>
            <person name="Mayers C.G."/>
        </authorList>
    </citation>
    <scope>NUCLEOTIDE SEQUENCE [LARGE SCALE GENOMIC DNA]</scope>
    <source>
        <strain evidence="10 11">C4212</strain>
    </source>
</reference>
<evidence type="ECO:0000256" key="5">
    <source>
        <dbReference type="ARBA" id="ARBA00022980"/>
    </source>
</evidence>
<dbReference type="Pfam" id="PF00400">
    <property type="entry name" value="WD40"/>
    <property type="match status" value="4"/>
</dbReference>
<dbReference type="PANTHER" id="PTHR46202">
    <property type="entry name" value="DNA EXCISION REPAIR PROTEIN ERCC-8"/>
    <property type="match status" value="1"/>
</dbReference>
<keyword evidence="4" id="KW-0227">DNA damage</keyword>
<keyword evidence="11" id="KW-1185">Reference proteome</keyword>
<sequence>MNQLLYARETGEISGRQFAANITNDLLRSFELYPHLYFDGSFNVPLNSPTSKLNLKAKTRDFEAHYGGVNSLSVDKFYGRYLATGGSEGSVKIWDLEMCKDFTTEFTFRPKTAISRVRPDYRRYGHTSGVTHIEFHSRDENIIHTSSYDETLKQWDIERDKASASFDLRVPINTFAASPIVSTDNLIACAMETPQIRLVDTRTASTSRAMTSHGGGVFSLAWSPIKERILCSGHEDGTVKIWDSRRFSHPVAMLDQEDTLGVMHHFTHASLSGVPWTKARHFRISARAHDDTVNGLAWTDDGNYIVSAGLDRHVRVWNAATGANTLVGFETSFQNNEALNISLIVSPGRLSYMSREVLYIPNGGEVAALELHTGKSISQLRVPGNTTVRRARNSRTVKAIAWRGSQGHGRPLGSAIGGANTYGAIYAAYGDGKIRAFMPNMPGVQDVDLDPTTKEQETKKRKRKAVDDAYRGLMVRCGSAQIDPKYDQKKNVKGPKVTKKFVINASQPASDKIFDVPAFVKFLQEKIKVDGRVGNLGDIISVTGTPDGKIEILAHNELSGRYLKYLTKKFLKKHQLRDWLRVVATSKGVYELKFYNVVNDEAEEDDE</sequence>
<feature type="repeat" description="WD" evidence="8">
    <location>
        <begin position="62"/>
        <end position="97"/>
    </location>
</feature>
<keyword evidence="5" id="KW-0689">Ribosomal protein</keyword>
<dbReference type="Proteomes" id="UP001610728">
    <property type="component" value="Unassembled WGS sequence"/>
</dbReference>
<dbReference type="InterPro" id="IPR019775">
    <property type="entry name" value="WD40_repeat_CS"/>
</dbReference>
<evidence type="ECO:0000256" key="4">
    <source>
        <dbReference type="ARBA" id="ARBA00022763"/>
    </source>
</evidence>
<gene>
    <name evidence="10" type="ORF">HOO65_020195</name>
</gene>
<feature type="region of interest" description="Disordered" evidence="9">
    <location>
        <begin position="445"/>
        <end position="465"/>
    </location>
</feature>
<evidence type="ECO:0000256" key="9">
    <source>
        <dbReference type="SAM" id="MobiDB-lite"/>
    </source>
</evidence>
<evidence type="ECO:0000256" key="7">
    <source>
        <dbReference type="ARBA" id="ARBA00023274"/>
    </source>
</evidence>
<evidence type="ECO:0000313" key="10">
    <source>
        <dbReference type="EMBL" id="KAL2889653.1"/>
    </source>
</evidence>
<proteinExistence type="inferred from homology"/>